<keyword evidence="3" id="KW-1185">Reference proteome</keyword>
<evidence type="ECO:0000313" key="3">
    <source>
        <dbReference type="Proteomes" id="UP000791440"/>
    </source>
</evidence>
<keyword evidence="1" id="KW-0732">Signal</keyword>
<feature type="chain" id="PRO_5037458398" evidence="1">
    <location>
        <begin position="23"/>
        <end position="107"/>
    </location>
</feature>
<organism evidence="2 3">
    <name type="scientific">Manduca sexta</name>
    <name type="common">Tobacco hawkmoth</name>
    <name type="synonym">Tobacco hornworm</name>
    <dbReference type="NCBI Taxonomy" id="7130"/>
    <lineage>
        <taxon>Eukaryota</taxon>
        <taxon>Metazoa</taxon>
        <taxon>Ecdysozoa</taxon>
        <taxon>Arthropoda</taxon>
        <taxon>Hexapoda</taxon>
        <taxon>Insecta</taxon>
        <taxon>Pterygota</taxon>
        <taxon>Neoptera</taxon>
        <taxon>Endopterygota</taxon>
        <taxon>Lepidoptera</taxon>
        <taxon>Glossata</taxon>
        <taxon>Ditrysia</taxon>
        <taxon>Bombycoidea</taxon>
        <taxon>Sphingidae</taxon>
        <taxon>Sphinginae</taxon>
        <taxon>Sphingini</taxon>
        <taxon>Manduca</taxon>
    </lineage>
</organism>
<comment type="caution">
    <text evidence="2">The sequence shown here is derived from an EMBL/GenBank/DDBJ whole genome shotgun (WGS) entry which is preliminary data.</text>
</comment>
<evidence type="ECO:0000256" key="1">
    <source>
        <dbReference type="SAM" id="SignalP"/>
    </source>
</evidence>
<protein>
    <submittedName>
        <fullName evidence="2">Uncharacterized protein</fullName>
    </submittedName>
</protein>
<sequence length="107" mass="12636">MENSILLKFILIVVLLAITTSAKHIRSGNKLAMKHNHSEKPQNNIIDLKYSKHLKKRNVYRSWSRSSSSQAYNMPPYLVFNKKLGAYYPFFKYPNENSMRRSMYKYG</sequence>
<dbReference type="EMBL" id="JH668514">
    <property type="protein sequence ID" value="KAG6456507.1"/>
    <property type="molecule type" value="Genomic_DNA"/>
</dbReference>
<feature type="signal peptide" evidence="1">
    <location>
        <begin position="1"/>
        <end position="22"/>
    </location>
</feature>
<dbReference type="AlphaFoldDB" id="A0A921ZEJ4"/>
<accession>A0A921ZEJ4</accession>
<evidence type="ECO:0000313" key="2">
    <source>
        <dbReference type="EMBL" id="KAG6456507.1"/>
    </source>
</evidence>
<gene>
    <name evidence="2" type="ORF">O3G_MSEX009792</name>
</gene>
<reference evidence="2" key="2">
    <citation type="submission" date="2020-12" db="EMBL/GenBank/DDBJ databases">
        <authorList>
            <person name="Kanost M."/>
        </authorList>
    </citation>
    <scope>NUCLEOTIDE SEQUENCE</scope>
</reference>
<name>A0A921ZEJ4_MANSE</name>
<proteinExistence type="predicted"/>
<reference evidence="2" key="1">
    <citation type="journal article" date="2016" name="Insect Biochem. Mol. Biol.">
        <title>Multifaceted biological insights from a draft genome sequence of the tobacco hornworm moth, Manduca sexta.</title>
        <authorList>
            <person name="Kanost M.R."/>
            <person name="Arrese E.L."/>
            <person name="Cao X."/>
            <person name="Chen Y.R."/>
            <person name="Chellapilla S."/>
            <person name="Goldsmith M.R."/>
            <person name="Grosse-Wilde E."/>
            <person name="Heckel D.G."/>
            <person name="Herndon N."/>
            <person name="Jiang H."/>
            <person name="Papanicolaou A."/>
            <person name="Qu J."/>
            <person name="Soulages J.L."/>
            <person name="Vogel H."/>
            <person name="Walters J."/>
            <person name="Waterhouse R.M."/>
            <person name="Ahn S.J."/>
            <person name="Almeida F.C."/>
            <person name="An C."/>
            <person name="Aqrawi P."/>
            <person name="Bretschneider A."/>
            <person name="Bryant W.B."/>
            <person name="Bucks S."/>
            <person name="Chao H."/>
            <person name="Chevignon G."/>
            <person name="Christen J.M."/>
            <person name="Clarke D.F."/>
            <person name="Dittmer N.T."/>
            <person name="Ferguson L.C.F."/>
            <person name="Garavelou S."/>
            <person name="Gordon K.H.J."/>
            <person name="Gunaratna R.T."/>
            <person name="Han Y."/>
            <person name="Hauser F."/>
            <person name="He Y."/>
            <person name="Heidel-Fischer H."/>
            <person name="Hirsh A."/>
            <person name="Hu Y."/>
            <person name="Jiang H."/>
            <person name="Kalra D."/>
            <person name="Klinner C."/>
            <person name="Konig C."/>
            <person name="Kovar C."/>
            <person name="Kroll A.R."/>
            <person name="Kuwar S.S."/>
            <person name="Lee S.L."/>
            <person name="Lehman R."/>
            <person name="Li K."/>
            <person name="Li Z."/>
            <person name="Liang H."/>
            <person name="Lovelace S."/>
            <person name="Lu Z."/>
            <person name="Mansfield J.H."/>
            <person name="McCulloch K.J."/>
            <person name="Mathew T."/>
            <person name="Morton B."/>
            <person name="Muzny D.M."/>
            <person name="Neunemann D."/>
            <person name="Ongeri F."/>
            <person name="Pauchet Y."/>
            <person name="Pu L.L."/>
            <person name="Pyrousis I."/>
            <person name="Rao X.J."/>
            <person name="Redding A."/>
            <person name="Roesel C."/>
            <person name="Sanchez-Gracia A."/>
            <person name="Schaack S."/>
            <person name="Shukla A."/>
            <person name="Tetreau G."/>
            <person name="Wang Y."/>
            <person name="Xiong G.H."/>
            <person name="Traut W."/>
            <person name="Walsh T.K."/>
            <person name="Worley K.C."/>
            <person name="Wu D."/>
            <person name="Wu W."/>
            <person name="Wu Y.Q."/>
            <person name="Zhang X."/>
            <person name="Zou Z."/>
            <person name="Zucker H."/>
            <person name="Briscoe A.D."/>
            <person name="Burmester T."/>
            <person name="Clem R.J."/>
            <person name="Feyereisen R."/>
            <person name="Grimmelikhuijzen C.J.P."/>
            <person name="Hamodrakas S.J."/>
            <person name="Hansson B.S."/>
            <person name="Huguet E."/>
            <person name="Jermiin L.S."/>
            <person name="Lan Q."/>
            <person name="Lehman H.K."/>
            <person name="Lorenzen M."/>
            <person name="Merzendorfer H."/>
            <person name="Michalopoulos I."/>
            <person name="Morton D.B."/>
            <person name="Muthukrishnan S."/>
            <person name="Oakeshott J.G."/>
            <person name="Palmer W."/>
            <person name="Park Y."/>
            <person name="Passarelli A.L."/>
            <person name="Rozas J."/>
            <person name="Schwartz L.M."/>
            <person name="Smith W."/>
            <person name="Southgate A."/>
            <person name="Vilcinskas A."/>
            <person name="Vogt R."/>
            <person name="Wang P."/>
            <person name="Werren J."/>
            <person name="Yu X.Q."/>
            <person name="Zhou J.J."/>
            <person name="Brown S.J."/>
            <person name="Scherer S.E."/>
            <person name="Richards S."/>
            <person name="Blissard G.W."/>
        </authorList>
    </citation>
    <scope>NUCLEOTIDE SEQUENCE</scope>
</reference>
<dbReference type="Proteomes" id="UP000791440">
    <property type="component" value="Unassembled WGS sequence"/>
</dbReference>